<dbReference type="Proteomes" id="UP000463951">
    <property type="component" value="Chromosome"/>
</dbReference>
<evidence type="ECO:0000313" key="1">
    <source>
        <dbReference type="EMBL" id="BBJ38300.1"/>
    </source>
</evidence>
<protein>
    <submittedName>
        <fullName evidence="1">Uncharacterized protein</fullName>
    </submittedName>
</protein>
<name>A0A499UEG8_9ACTN</name>
<sequence length="64" mass="6624">MRERIFSTAAPVWETFFGEAGVRPISAFVSTAGALGSVGPDFDMAAAAFRLSGIHHSPANGNDG</sequence>
<gene>
    <name evidence="1" type="ORF">SSPO_010180</name>
</gene>
<reference evidence="1 2" key="1">
    <citation type="journal article" date="2020" name="Int. J. Syst. Evol. Microbiol.">
        <title>Reclassification of Streptomyces castelarensis and Streptomyces sporoclivatus as later heterotypic synonyms of Streptomyces antimycoticus.</title>
        <authorList>
            <person name="Komaki H."/>
            <person name="Tamura T."/>
        </authorList>
    </citation>
    <scope>NUCLEOTIDE SEQUENCE [LARGE SCALE GENOMIC DNA]</scope>
    <source>
        <strain evidence="1 2">NBRC 100767</strain>
    </source>
</reference>
<dbReference type="EMBL" id="AP019620">
    <property type="protein sequence ID" value="BBJ38300.1"/>
    <property type="molecule type" value="Genomic_DNA"/>
</dbReference>
<evidence type="ECO:0000313" key="2">
    <source>
        <dbReference type="Proteomes" id="UP000463951"/>
    </source>
</evidence>
<accession>A0A499UEG8</accession>
<dbReference type="AlphaFoldDB" id="A0A499UEG8"/>
<proteinExistence type="predicted"/>
<organism evidence="1 2">
    <name type="scientific">Streptomyces antimycoticus</name>
    <dbReference type="NCBI Taxonomy" id="68175"/>
    <lineage>
        <taxon>Bacteria</taxon>
        <taxon>Bacillati</taxon>
        <taxon>Actinomycetota</taxon>
        <taxon>Actinomycetes</taxon>
        <taxon>Kitasatosporales</taxon>
        <taxon>Streptomycetaceae</taxon>
        <taxon>Streptomyces</taxon>
        <taxon>Streptomyces violaceusniger group</taxon>
    </lineage>
</organism>